<comment type="caution">
    <text evidence="2">The sequence shown here is derived from an EMBL/GenBank/DDBJ whole genome shotgun (WGS) entry which is preliminary data.</text>
</comment>
<accession>A0A8B6EVB2</accession>
<keyword evidence="1" id="KW-0732">Signal</keyword>
<evidence type="ECO:0000256" key="1">
    <source>
        <dbReference type="SAM" id="SignalP"/>
    </source>
</evidence>
<name>A0A8B6EVB2_MYTGA</name>
<gene>
    <name evidence="2" type="ORF">MGAL_10B026093</name>
</gene>
<organism evidence="2 3">
    <name type="scientific">Mytilus galloprovincialis</name>
    <name type="common">Mediterranean mussel</name>
    <dbReference type="NCBI Taxonomy" id="29158"/>
    <lineage>
        <taxon>Eukaryota</taxon>
        <taxon>Metazoa</taxon>
        <taxon>Spiralia</taxon>
        <taxon>Lophotrochozoa</taxon>
        <taxon>Mollusca</taxon>
        <taxon>Bivalvia</taxon>
        <taxon>Autobranchia</taxon>
        <taxon>Pteriomorphia</taxon>
        <taxon>Mytilida</taxon>
        <taxon>Mytiloidea</taxon>
        <taxon>Mytilidae</taxon>
        <taxon>Mytilinae</taxon>
        <taxon>Mytilus</taxon>
    </lineage>
</organism>
<reference evidence="2" key="1">
    <citation type="submission" date="2018-11" db="EMBL/GenBank/DDBJ databases">
        <authorList>
            <person name="Alioto T."/>
            <person name="Alioto T."/>
        </authorList>
    </citation>
    <scope>NUCLEOTIDE SEQUENCE</scope>
</reference>
<feature type="chain" id="PRO_5032350096" evidence="1">
    <location>
        <begin position="21"/>
        <end position="73"/>
    </location>
</feature>
<dbReference type="AlphaFoldDB" id="A0A8B6EVB2"/>
<feature type="signal peptide" evidence="1">
    <location>
        <begin position="1"/>
        <end position="20"/>
    </location>
</feature>
<dbReference type="Proteomes" id="UP000596742">
    <property type="component" value="Unassembled WGS sequence"/>
</dbReference>
<protein>
    <submittedName>
        <fullName evidence="2">Uncharacterized protein</fullName>
    </submittedName>
</protein>
<keyword evidence="3" id="KW-1185">Reference proteome</keyword>
<proteinExistence type="predicted"/>
<dbReference type="EMBL" id="UYJE01005812">
    <property type="protein sequence ID" value="VDI40511.1"/>
    <property type="molecule type" value="Genomic_DNA"/>
</dbReference>
<evidence type="ECO:0000313" key="2">
    <source>
        <dbReference type="EMBL" id="VDI40511.1"/>
    </source>
</evidence>
<evidence type="ECO:0000313" key="3">
    <source>
        <dbReference type="Proteomes" id="UP000596742"/>
    </source>
</evidence>
<sequence>MKTFAVLVIFLTMPFMSIQTETVCETGKCLYEGQCWENYRGIQTTVERNVRTGCLKVLVCDEGVVKVRNVCRH</sequence>